<dbReference type="PRINTS" id="PR00160">
    <property type="entry name" value="GLUTAREDOXIN"/>
</dbReference>
<evidence type="ECO:0000256" key="4">
    <source>
        <dbReference type="ARBA" id="ARBA00022982"/>
    </source>
</evidence>
<dbReference type="InterPro" id="IPR011900">
    <property type="entry name" value="GRX_bact"/>
</dbReference>
<evidence type="ECO:0000256" key="6">
    <source>
        <dbReference type="ARBA" id="ARBA00023284"/>
    </source>
</evidence>
<accession>A0ABX0UWM4</accession>
<evidence type="ECO:0000256" key="5">
    <source>
        <dbReference type="ARBA" id="ARBA00023157"/>
    </source>
</evidence>
<dbReference type="SUPFAM" id="SSF52833">
    <property type="entry name" value="Thioredoxin-like"/>
    <property type="match status" value="1"/>
</dbReference>
<feature type="domain" description="Glutaredoxin" evidence="8">
    <location>
        <begin position="4"/>
        <end position="64"/>
    </location>
</feature>
<evidence type="ECO:0000256" key="3">
    <source>
        <dbReference type="ARBA" id="ARBA00022448"/>
    </source>
</evidence>
<evidence type="ECO:0000256" key="1">
    <source>
        <dbReference type="ARBA" id="ARBA00002549"/>
    </source>
</evidence>
<evidence type="ECO:0000313" key="9">
    <source>
        <dbReference type="EMBL" id="NIJ57333.1"/>
    </source>
</evidence>
<keyword evidence="3 7" id="KW-0813">Transport</keyword>
<reference evidence="9 10" key="1">
    <citation type="submission" date="2020-03" db="EMBL/GenBank/DDBJ databases">
        <title>Genomic Encyclopedia of Type Strains, Phase IV (KMG-IV): sequencing the most valuable type-strain genomes for metagenomic binning, comparative biology and taxonomic classification.</title>
        <authorList>
            <person name="Goeker M."/>
        </authorList>
    </citation>
    <scope>NUCLEOTIDE SEQUENCE [LARGE SCALE GENOMIC DNA]</scope>
    <source>
        <strain evidence="9 10">DSM 103870</strain>
    </source>
</reference>
<dbReference type="InterPro" id="IPR036249">
    <property type="entry name" value="Thioredoxin-like_sf"/>
</dbReference>
<keyword evidence="6 7" id="KW-0676">Redox-active center</keyword>
<dbReference type="PANTHER" id="PTHR45694">
    <property type="entry name" value="GLUTAREDOXIN 2"/>
    <property type="match status" value="1"/>
</dbReference>
<dbReference type="Pfam" id="PF00462">
    <property type="entry name" value="Glutaredoxin"/>
    <property type="match status" value="1"/>
</dbReference>
<dbReference type="Gene3D" id="3.40.30.10">
    <property type="entry name" value="Glutaredoxin"/>
    <property type="match status" value="1"/>
</dbReference>
<dbReference type="PROSITE" id="PS00195">
    <property type="entry name" value="GLUTAREDOXIN_1"/>
    <property type="match status" value="1"/>
</dbReference>
<evidence type="ECO:0000256" key="2">
    <source>
        <dbReference type="ARBA" id="ARBA00007787"/>
    </source>
</evidence>
<comment type="similarity">
    <text evidence="2 7">Belongs to the glutaredoxin family.</text>
</comment>
<keyword evidence="4 7" id="KW-0249">Electron transport</keyword>
<dbReference type="RefSeq" id="WP_166949739.1">
    <property type="nucleotide sequence ID" value="NZ_JAASQI010000002.1"/>
</dbReference>
<dbReference type="NCBIfam" id="TIGR02181">
    <property type="entry name" value="GRX_bact"/>
    <property type="match status" value="1"/>
</dbReference>
<dbReference type="InterPro" id="IPR011767">
    <property type="entry name" value="GLR_AS"/>
</dbReference>
<comment type="caution">
    <text evidence="9">The sequence shown here is derived from an EMBL/GenBank/DDBJ whole genome shotgun (WGS) entry which is preliminary data.</text>
</comment>
<dbReference type="PANTHER" id="PTHR45694:SF18">
    <property type="entry name" value="GLUTAREDOXIN-1-RELATED"/>
    <property type="match status" value="1"/>
</dbReference>
<keyword evidence="5" id="KW-1015">Disulfide bond</keyword>
<evidence type="ECO:0000313" key="10">
    <source>
        <dbReference type="Proteomes" id="UP001429580"/>
    </source>
</evidence>
<dbReference type="InterPro" id="IPR002109">
    <property type="entry name" value="Glutaredoxin"/>
</dbReference>
<gene>
    <name evidence="9" type="ORF">FHS82_001159</name>
</gene>
<name>A0ABX0UWM4_9HYPH</name>
<protein>
    <recommendedName>
        <fullName evidence="7">Glutaredoxin</fullName>
    </recommendedName>
</protein>
<dbReference type="InterPro" id="IPR014025">
    <property type="entry name" value="Glutaredoxin_subgr"/>
</dbReference>
<dbReference type="CDD" id="cd03418">
    <property type="entry name" value="GRX_GRXb_1_3_like"/>
    <property type="match status" value="1"/>
</dbReference>
<organism evidence="9 10">
    <name type="scientific">Pseudochelatococcus lubricantis</name>
    <dbReference type="NCBI Taxonomy" id="1538102"/>
    <lineage>
        <taxon>Bacteria</taxon>
        <taxon>Pseudomonadati</taxon>
        <taxon>Pseudomonadota</taxon>
        <taxon>Alphaproteobacteria</taxon>
        <taxon>Hyphomicrobiales</taxon>
        <taxon>Chelatococcaceae</taxon>
        <taxon>Pseudochelatococcus</taxon>
    </lineage>
</organism>
<evidence type="ECO:0000256" key="7">
    <source>
        <dbReference type="RuleBase" id="RU364065"/>
    </source>
</evidence>
<dbReference type="EMBL" id="JAASQI010000002">
    <property type="protein sequence ID" value="NIJ57333.1"/>
    <property type="molecule type" value="Genomic_DNA"/>
</dbReference>
<proteinExistence type="inferred from homology"/>
<sequence>MPDVTIYTKSWCPYCQRAKALLKKKGVPFHEIDIEKEPAERAVMIGRAHGRTTVPQIFIDDRHIGGSDDLHALDAEGTLDKLLSDPQAVTPLP</sequence>
<dbReference type="Proteomes" id="UP001429580">
    <property type="component" value="Unassembled WGS sequence"/>
</dbReference>
<comment type="function">
    <text evidence="1 7">Has a glutathione-disulfide oxidoreductase activity in the presence of NADPH and glutathione reductase. Reduces low molecular weight disulfides and proteins.</text>
</comment>
<dbReference type="PROSITE" id="PS51354">
    <property type="entry name" value="GLUTAREDOXIN_2"/>
    <property type="match status" value="1"/>
</dbReference>
<keyword evidence="7" id="KW-0963">Cytoplasm</keyword>
<evidence type="ECO:0000259" key="8">
    <source>
        <dbReference type="Pfam" id="PF00462"/>
    </source>
</evidence>
<keyword evidence="10" id="KW-1185">Reference proteome</keyword>